<name>A0A1F5DN14_9BACT</name>
<gene>
    <name evidence="2" type="ORF">A2V71_04650</name>
</gene>
<dbReference type="SUPFAM" id="SSF143422">
    <property type="entry name" value="Transposase IS200-like"/>
    <property type="match status" value="1"/>
</dbReference>
<proteinExistence type="predicted"/>
<reference evidence="2 3" key="1">
    <citation type="journal article" date="2016" name="Nat. Commun.">
        <title>Thousands of microbial genomes shed light on interconnected biogeochemical processes in an aquifer system.</title>
        <authorList>
            <person name="Anantharaman K."/>
            <person name="Brown C.T."/>
            <person name="Hug L.A."/>
            <person name="Sharon I."/>
            <person name="Castelle C.J."/>
            <person name="Probst A.J."/>
            <person name="Thomas B.C."/>
            <person name="Singh A."/>
            <person name="Wilkins M.J."/>
            <person name="Karaoz U."/>
            <person name="Brodie E.L."/>
            <person name="Williams K.H."/>
            <person name="Hubbard S.S."/>
            <person name="Banfield J.F."/>
        </authorList>
    </citation>
    <scope>NUCLEOTIDE SEQUENCE [LARGE SCALE GENOMIC DNA]</scope>
</reference>
<sequence>MISSLKNDSPKFVKTVAYCIMPTHFHLILGQIGNNGISKFMAKVLNSYSRYFNLRYKRKGPLWEGHFKNVLVNSDEQLLHLTRYIHLNPVSAGLIKKPEDWTFSSYPGYLSSKTDGLCEYDGLFNISSKEYKKFVNSRASYQKELSKIKCILIEDYTG</sequence>
<dbReference type="InterPro" id="IPR002686">
    <property type="entry name" value="Transposase_17"/>
</dbReference>
<dbReference type="GO" id="GO:0003677">
    <property type="term" value="F:DNA binding"/>
    <property type="evidence" value="ECO:0007669"/>
    <property type="project" value="InterPro"/>
</dbReference>
<dbReference type="Proteomes" id="UP000178764">
    <property type="component" value="Unassembled WGS sequence"/>
</dbReference>
<dbReference type="GO" id="GO:0004803">
    <property type="term" value="F:transposase activity"/>
    <property type="evidence" value="ECO:0007669"/>
    <property type="project" value="InterPro"/>
</dbReference>
<feature type="domain" description="Transposase IS200-like" evidence="1">
    <location>
        <begin position="2"/>
        <end position="88"/>
    </location>
</feature>
<comment type="caution">
    <text evidence="2">The sequence shown here is derived from an EMBL/GenBank/DDBJ whole genome shotgun (WGS) entry which is preliminary data.</text>
</comment>
<dbReference type="EMBL" id="MEZT01000021">
    <property type="protein sequence ID" value="OGD56426.1"/>
    <property type="molecule type" value="Genomic_DNA"/>
</dbReference>
<dbReference type="InterPro" id="IPR036515">
    <property type="entry name" value="Transposase_17_sf"/>
</dbReference>
<accession>A0A1F5DN14</accession>
<evidence type="ECO:0000313" key="3">
    <source>
        <dbReference type="Proteomes" id="UP000178764"/>
    </source>
</evidence>
<dbReference type="AlphaFoldDB" id="A0A1F5DN14"/>
<dbReference type="Gene3D" id="3.30.70.1290">
    <property type="entry name" value="Transposase IS200-like"/>
    <property type="match status" value="1"/>
</dbReference>
<evidence type="ECO:0000313" key="2">
    <source>
        <dbReference type="EMBL" id="OGD56426.1"/>
    </source>
</evidence>
<dbReference type="Pfam" id="PF01797">
    <property type="entry name" value="Y1_Tnp"/>
    <property type="match status" value="1"/>
</dbReference>
<protein>
    <recommendedName>
        <fullName evidence="1">Transposase IS200-like domain-containing protein</fullName>
    </recommendedName>
</protein>
<organism evidence="2 3">
    <name type="scientific">Candidatus Berkelbacteria bacterium RBG_13_40_8</name>
    <dbReference type="NCBI Taxonomy" id="1797467"/>
    <lineage>
        <taxon>Bacteria</taxon>
        <taxon>Candidatus Berkelbacteria</taxon>
    </lineage>
</organism>
<dbReference type="PANTHER" id="PTHR34322">
    <property type="entry name" value="TRANSPOSASE, Y1_TNP DOMAIN-CONTAINING"/>
    <property type="match status" value="1"/>
</dbReference>
<evidence type="ECO:0000259" key="1">
    <source>
        <dbReference type="SMART" id="SM01321"/>
    </source>
</evidence>
<dbReference type="GO" id="GO:0006313">
    <property type="term" value="P:DNA transposition"/>
    <property type="evidence" value="ECO:0007669"/>
    <property type="project" value="InterPro"/>
</dbReference>
<dbReference type="SMART" id="SM01321">
    <property type="entry name" value="Y1_Tnp"/>
    <property type="match status" value="1"/>
</dbReference>
<dbReference type="PANTHER" id="PTHR34322:SF2">
    <property type="entry name" value="TRANSPOSASE IS200-LIKE DOMAIN-CONTAINING PROTEIN"/>
    <property type="match status" value="1"/>
</dbReference>